<evidence type="ECO:0000256" key="7">
    <source>
        <dbReference type="SAM" id="Phobius"/>
    </source>
</evidence>
<dbReference type="PANTHER" id="PTHR21347:SF14">
    <property type="entry name" value="LIPID SCRAMBLASE CLPTM1-RELATED"/>
    <property type="match status" value="1"/>
</dbReference>
<reference evidence="8" key="1">
    <citation type="submission" date="2019-04" db="EMBL/GenBank/DDBJ databases">
        <authorList>
            <person name="Alioto T."/>
            <person name="Alioto T."/>
        </authorList>
    </citation>
    <scope>NUCLEOTIDE SEQUENCE [LARGE SCALE GENOMIC DNA]</scope>
</reference>
<evidence type="ECO:0000256" key="2">
    <source>
        <dbReference type="ARBA" id="ARBA00009310"/>
    </source>
</evidence>
<accession>A0A5E4BNN3</accession>
<protein>
    <recommendedName>
        <fullName evidence="10">Cleft lip and palate transmembrane protein 1</fullName>
    </recommendedName>
</protein>
<evidence type="ECO:0000256" key="3">
    <source>
        <dbReference type="ARBA" id="ARBA00022692"/>
    </source>
</evidence>
<evidence type="ECO:0000256" key="4">
    <source>
        <dbReference type="ARBA" id="ARBA00022989"/>
    </source>
</evidence>
<feature type="transmembrane region" description="Helical" evidence="7">
    <location>
        <begin position="548"/>
        <end position="564"/>
    </location>
</feature>
<keyword evidence="4 7" id="KW-1133">Transmembrane helix</keyword>
<dbReference type="InterPro" id="IPR008429">
    <property type="entry name" value="CLPTM1"/>
</dbReference>
<sequence length="820" mass="92216">MYLSAVLVLLLVLALCWGFLILNIVSVRTLVASLPLSSCCRLRPSRVTQTSSLTSGAQFCLEQFGVRPGSVRVQGAHLPAWLPFNLCPPCHLWTSSPWRAGLGSGGFRNYLPREGPFRQTAALQSGPCHRPLVLSPVDASCVLAAASGSSGGPQPHTAAVTSVSAPAPPCPRLLRLPVTSNGSIGRDPPADTQPQNPPPQPAPNAWQVIKGVLFRIFVIWAISSWFRRGPAPQDQTGPGGAPRVASRNLFPKDTLMNLHVYISEHEHFTDFNATSALFWEQHDLVYGDWTSGENADGCYEHFAELDIPQSVQQNGSIYIHVYFTKSGFHPDPRQKALYRRLATVHMSRMINKYKRRRFQKTKNLLTGETEADPEMIKRAEDYGPVEVISHWHPNITINIVDDHTPWVKGSVPPPLDQYVKFDAVSGDYYPIIYFNDYWNLQKDYYPINESLASLPLRVSFCPLSLWRWQLYAAQSTKSPWNFLGDELYEQSDEEQDSVKVALLETNPYLLALTIIVSIVHSVFEFLAFKNDIQFWNSRQSLEGLSVRSVFFGVFQSFVVLLYILDNETNFVVQVSVFIGVLIDLWKITKVMDVRLDREHRVAGIFPCPTFKDKSTYIESSTKVYDDMAFRYLSWILFPLLGCYAVYSLLYLEHKGWYSWVLSMLYGFLLTFGFITMTPQLFINYKLKSVAHLPWRMLTYKALNTFIDDLFAFVIKMPVMYRIGCLRDDVVFFIYLYQRWIYRVDPTRVNEFGMSGEDPAAAAPVAQAPTAAGALAPSAPTATAAREEAPASLPTQPSLGASPATESQDAPPKPAEDKKKD</sequence>
<evidence type="ECO:0000313" key="8">
    <source>
        <dbReference type="EMBL" id="VTJ70519.1"/>
    </source>
</evidence>
<name>A0A5E4BNN3_MARMO</name>
<feature type="compositionally biased region" description="Polar residues" evidence="6">
    <location>
        <begin position="792"/>
        <end position="807"/>
    </location>
</feature>
<feature type="transmembrane region" description="Helical" evidence="7">
    <location>
        <begin position="656"/>
        <end position="677"/>
    </location>
</feature>
<dbReference type="GO" id="GO:0016020">
    <property type="term" value="C:membrane"/>
    <property type="evidence" value="ECO:0007669"/>
    <property type="project" value="UniProtKB-SubCell"/>
</dbReference>
<dbReference type="Pfam" id="PF05602">
    <property type="entry name" value="CLPTM1"/>
    <property type="match status" value="1"/>
</dbReference>
<feature type="transmembrane region" description="Helical" evidence="7">
    <location>
        <begin position="631"/>
        <end position="650"/>
    </location>
</feature>
<evidence type="ECO:0000256" key="6">
    <source>
        <dbReference type="SAM" id="MobiDB-lite"/>
    </source>
</evidence>
<comment type="caution">
    <text evidence="8">The sequence shown here is derived from an EMBL/GenBank/DDBJ whole genome shotgun (WGS) entry which is preliminary data.</text>
</comment>
<evidence type="ECO:0000313" key="9">
    <source>
        <dbReference type="Proteomes" id="UP000335636"/>
    </source>
</evidence>
<keyword evidence="9" id="KW-1185">Reference proteome</keyword>
<proteinExistence type="inferred from homology"/>
<feature type="transmembrane region" description="Helical" evidence="7">
    <location>
        <begin position="508"/>
        <end position="528"/>
    </location>
</feature>
<keyword evidence="5 7" id="KW-0472">Membrane</keyword>
<comment type="subcellular location">
    <subcellularLocation>
        <location evidence="1">Membrane</location>
        <topology evidence="1">Multi-pass membrane protein</topology>
    </subcellularLocation>
</comment>
<dbReference type="GO" id="GO:0012505">
    <property type="term" value="C:endomembrane system"/>
    <property type="evidence" value="ECO:0007669"/>
    <property type="project" value="TreeGrafter"/>
</dbReference>
<evidence type="ECO:0000256" key="5">
    <source>
        <dbReference type="ARBA" id="ARBA00023136"/>
    </source>
</evidence>
<dbReference type="Proteomes" id="UP000335636">
    <property type="component" value="Unassembled WGS sequence"/>
</dbReference>
<feature type="region of interest" description="Disordered" evidence="6">
    <location>
        <begin position="176"/>
        <end position="204"/>
    </location>
</feature>
<dbReference type="PANTHER" id="PTHR21347">
    <property type="entry name" value="CLEFT LIP AND PALATE ASSOCIATED TRANSMEMBRANE PROTEIN-RELATED"/>
    <property type="match status" value="1"/>
</dbReference>
<gene>
    <name evidence="8" type="ORF">MONAX_5E014668</name>
</gene>
<feature type="transmembrane region" description="Helical" evidence="7">
    <location>
        <begin position="570"/>
        <end position="587"/>
    </location>
</feature>
<dbReference type="AlphaFoldDB" id="A0A5E4BNN3"/>
<feature type="compositionally biased region" description="Low complexity" evidence="6">
    <location>
        <begin position="764"/>
        <end position="783"/>
    </location>
</feature>
<comment type="similarity">
    <text evidence="2">Belongs to the CLPTM1 family.</text>
</comment>
<feature type="region of interest" description="Disordered" evidence="6">
    <location>
        <begin position="147"/>
        <end position="166"/>
    </location>
</feature>
<evidence type="ECO:0000256" key="1">
    <source>
        <dbReference type="ARBA" id="ARBA00004141"/>
    </source>
</evidence>
<evidence type="ECO:0008006" key="10">
    <source>
        <dbReference type="Google" id="ProtNLM"/>
    </source>
</evidence>
<feature type="region of interest" description="Disordered" evidence="6">
    <location>
        <begin position="764"/>
        <end position="820"/>
    </location>
</feature>
<organism evidence="8 9">
    <name type="scientific">Marmota monax</name>
    <name type="common">Woodchuck</name>
    <dbReference type="NCBI Taxonomy" id="9995"/>
    <lineage>
        <taxon>Eukaryota</taxon>
        <taxon>Metazoa</taxon>
        <taxon>Chordata</taxon>
        <taxon>Craniata</taxon>
        <taxon>Vertebrata</taxon>
        <taxon>Euteleostomi</taxon>
        <taxon>Mammalia</taxon>
        <taxon>Eutheria</taxon>
        <taxon>Euarchontoglires</taxon>
        <taxon>Glires</taxon>
        <taxon>Rodentia</taxon>
        <taxon>Sciuromorpha</taxon>
        <taxon>Sciuridae</taxon>
        <taxon>Xerinae</taxon>
        <taxon>Marmotini</taxon>
        <taxon>Marmota</taxon>
    </lineage>
</organism>
<dbReference type="EMBL" id="CABDUW010000509">
    <property type="protein sequence ID" value="VTJ70519.1"/>
    <property type="molecule type" value="Genomic_DNA"/>
</dbReference>
<keyword evidence="3 7" id="KW-0812">Transmembrane</keyword>